<dbReference type="Proteomes" id="UP000294933">
    <property type="component" value="Unassembled WGS sequence"/>
</dbReference>
<comment type="similarity">
    <text evidence="1 3">Belongs to the chaperonin (HSP60) family.</text>
</comment>
<evidence type="ECO:0000256" key="3">
    <source>
        <dbReference type="RuleBase" id="RU000418"/>
    </source>
</evidence>
<dbReference type="SUPFAM" id="SSF48592">
    <property type="entry name" value="GroEL equatorial domain-like"/>
    <property type="match status" value="1"/>
</dbReference>
<dbReference type="AlphaFoldDB" id="A0A4Y7PV83"/>
<feature type="non-terminal residue" evidence="4">
    <location>
        <position position="1"/>
    </location>
</feature>
<dbReference type="Gene3D" id="1.10.560.10">
    <property type="entry name" value="GroEL-like equatorial domain"/>
    <property type="match status" value="1"/>
</dbReference>
<evidence type="ECO:0000313" key="5">
    <source>
        <dbReference type="Proteomes" id="UP000294933"/>
    </source>
</evidence>
<dbReference type="InterPro" id="IPR002423">
    <property type="entry name" value="Cpn60/GroEL/TCP-1"/>
</dbReference>
<dbReference type="GO" id="GO:0140662">
    <property type="term" value="F:ATP-dependent protein folding chaperone"/>
    <property type="evidence" value="ECO:0007669"/>
    <property type="project" value="InterPro"/>
</dbReference>
<dbReference type="InterPro" id="IPR027413">
    <property type="entry name" value="GROEL-like_equatorial_sf"/>
</dbReference>
<gene>
    <name evidence="4" type="ORF">BD410DRAFT_877000</name>
</gene>
<sequence>EIKFSNEGRASILAGVDILAKAVSVTLGPKRPRRNVIIEQAFGGPKIAKDGVTVAKTMTLKDKFENLGAHLVQDVAQKTNETAEDGTTTATVLARAIYAEGVKNVAAGCNPMDLRRSAQAAVDLVVDFLPKHTKTITTSEEIAQVATISADGDTHVGNLIATAMEKVGKKA</sequence>
<dbReference type="GO" id="GO:0005524">
    <property type="term" value="F:ATP binding"/>
    <property type="evidence" value="ECO:0007669"/>
    <property type="project" value="InterPro"/>
</dbReference>
<dbReference type="EMBL" id="ML170198">
    <property type="protein sequence ID" value="TDL19327.1"/>
    <property type="molecule type" value="Genomic_DNA"/>
</dbReference>
<organism evidence="4 5">
    <name type="scientific">Rickenella mellea</name>
    <dbReference type="NCBI Taxonomy" id="50990"/>
    <lineage>
        <taxon>Eukaryota</taxon>
        <taxon>Fungi</taxon>
        <taxon>Dikarya</taxon>
        <taxon>Basidiomycota</taxon>
        <taxon>Agaricomycotina</taxon>
        <taxon>Agaricomycetes</taxon>
        <taxon>Hymenochaetales</taxon>
        <taxon>Rickenellaceae</taxon>
        <taxon>Rickenella</taxon>
    </lineage>
</organism>
<keyword evidence="2" id="KW-0143">Chaperone</keyword>
<dbReference type="OrthoDB" id="1733909at2759"/>
<dbReference type="STRING" id="50990.A0A4Y7PV83"/>
<dbReference type="GO" id="GO:0042026">
    <property type="term" value="P:protein refolding"/>
    <property type="evidence" value="ECO:0007669"/>
    <property type="project" value="InterPro"/>
</dbReference>
<dbReference type="PRINTS" id="PR00298">
    <property type="entry name" value="CHAPERONIN60"/>
</dbReference>
<evidence type="ECO:0000256" key="1">
    <source>
        <dbReference type="ARBA" id="ARBA00006607"/>
    </source>
</evidence>
<evidence type="ECO:0000313" key="4">
    <source>
        <dbReference type="EMBL" id="TDL19327.1"/>
    </source>
</evidence>
<dbReference type="Pfam" id="PF00118">
    <property type="entry name" value="Cpn60_TCP1"/>
    <property type="match status" value="1"/>
</dbReference>
<proteinExistence type="inferred from homology"/>
<dbReference type="PANTHER" id="PTHR45633">
    <property type="entry name" value="60 KDA HEAT SHOCK PROTEIN, MITOCHONDRIAL"/>
    <property type="match status" value="1"/>
</dbReference>
<accession>A0A4Y7PV83</accession>
<name>A0A4Y7PV83_9AGAM</name>
<protein>
    <submittedName>
        <fullName evidence="4">GroEL equatorial domain-like protein</fullName>
    </submittedName>
</protein>
<evidence type="ECO:0000256" key="2">
    <source>
        <dbReference type="ARBA" id="ARBA00023186"/>
    </source>
</evidence>
<dbReference type="InterPro" id="IPR001844">
    <property type="entry name" value="Cpn60/GroEL"/>
</dbReference>
<keyword evidence="5" id="KW-1185">Reference proteome</keyword>
<reference evidence="4 5" key="1">
    <citation type="submission" date="2018-06" db="EMBL/GenBank/DDBJ databases">
        <title>A transcriptomic atlas of mushroom development highlights an independent origin of complex multicellularity.</title>
        <authorList>
            <consortium name="DOE Joint Genome Institute"/>
            <person name="Krizsan K."/>
            <person name="Almasi E."/>
            <person name="Merenyi Z."/>
            <person name="Sahu N."/>
            <person name="Viragh M."/>
            <person name="Koszo T."/>
            <person name="Mondo S."/>
            <person name="Kiss B."/>
            <person name="Balint B."/>
            <person name="Kues U."/>
            <person name="Barry K."/>
            <person name="Hegedus J.C."/>
            <person name="Henrissat B."/>
            <person name="Johnson J."/>
            <person name="Lipzen A."/>
            <person name="Ohm R."/>
            <person name="Nagy I."/>
            <person name="Pangilinan J."/>
            <person name="Yan J."/>
            <person name="Xiong Y."/>
            <person name="Grigoriev I.V."/>
            <person name="Hibbett D.S."/>
            <person name="Nagy L.G."/>
        </authorList>
    </citation>
    <scope>NUCLEOTIDE SEQUENCE [LARGE SCALE GENOMIC DNA]</scope>
    <source>
        <strain evidence="4 5">SZMC22713</strain>
    </source>
</reference>
<dbReference type="Gene3D" id="3.30.260.10">
    <property type="entry name" value="TCP-1-like chaperonin intermediate domain"/>
    <property type="match status" value="1"/>
</dbReference>
<dbReference type="VEuPathDB" id="FungiDB:BD410DRAFT_877000"/>
<dbReference type="InterPro" id="IPR027410">
    <property type="entry name" value="TCP-1-like_intermed_sf"/>
</dbReference>